<dbReference type="Gene3D" id="1.10.1040.10">
    <property type="entry name" value="N-(1-d-carboxylethyl)-l-norvaline Dehydrogenase, domain 2"/>
    <property type="match status" value="2"/>
</dbReference>
<geneLocation type="plasmid" evidence="15 16">
    <name>pHTUR01</name>
</geneLocation>
<comment type="pathway">
    <text evidence="1">Lipid metabolism; fatty acid beta-oxidation.</text>
</comment>
<dbReference type="InterPro" id="IPR008927">
    <property type="entry name" value="6-PGluconate_DH-like_C_sf"/>
</dbReference>
<dbReference type="SUPFAM" id="SSF52096">
    <property type="entry name" value="ClpP/crotonase"/>
    <property type="match status" value="1"/>
</dbReference>
<evidence type="ECO:0000256" key="9">
    <source>
        <dbReference type="ARBA" id="ARBA00023098"/>
    </source>
</evidence>
<organism evidence="15 16">
    <name type="scientific">Haloterrigena turkmenica (strain ATCC 51198 / DSM 5511 / JCM 9101 / NCIMB 13204 / VKM B-1734 / 4k)</name>
    <name type="common">Halococcus turkmenicus</name>
    <dbReference type="NCBI Taxonomy" id="543526"/>
    <lineage>
        <taxon>Archaea</taxon>
        <taxon>Methanobacteriati</taxon>
        <taxon>Methanobacteriota</taxon>
        <taxon>Stenosarchaea group</taxon>
        <taxon>Halobacteria</taxon>
        <taxon>Halobacteriales</taxon>
        <taxon>Natrialbaceae</taxon>
        <taxon>Haloterrigena</taxon>
    </lineage>
</organism>
<dbReference type="PROSITE" id="PS00067">
    <property type="entry name" value="3HCDH"/>
    <property type="match status" value="1"/>
</dbReference>
<dbReference type="Pfam" id="PF00378">
    <property type="entry name" value="ECH_1"/>
    <property type="match status" value="1"/>
</dbReference>
<dbReference type="UniPathway" id="UPA00659"/>
<dbReference type="Gene3D" id="3.40.50.720">
    <property type="entry name" value="NAD(P)-binding Rossmann-like Domain"/>
    <property type="match status" value="1"/>
</dbReference>
<dbReference type="InterPro" id="IPR050136">
    <property type="entry name" value="FA_oxidation_alpha_subunit"/>
</dbReference>
<dbReference type="RefSeq" id="WP_012944903.1">
    <property type="nucleotide sequence ID" value="NC_013744.1"/>
</dbReference>
<dbReference type="FunFam" id="3.40.50.720:FF:000009">
    <property type="entry name" value="Fatty oxidation complex, alpha subunit"/>
    <property type="match status" value="1"/>
</dbReference>
<feature type="domain" description="3-hydroxyacyl-CoA dehydrogenase C-terminal" evidence="13">
    <location>
        <begin position="304"/>
        <end position="380"/>
    </location>
</feature>
<dbReference type="InterPro" id="IPR013328">
    <property type="entry name" value="6PGD_dom2"/>
</dbReference>
<evidence type="ECO:0000256" key="10">
    <source>
        <dbReference type="ARBA" id="ARBA00023239"/>
    </source>
</evidence>
<dbReference type="Pfam" id="PF02737">
    <property type="entry name" value="3HCDH_N"/>
    <property type="match status" value="1"/>
</dbReference>
<evidence type="ECO:0000256" key="1">
    <source>
        <dbReference type="ARBA" id="ARBA00005005"/>
    </source>
</evidence>
<dbReference type="InterPro" id="IPR006176">
    <property type="entry name" value="3-OHacyl-CoA_DH_NAD-bd"/>
</dbReference>
<dbReference type="SUPFAM" id="SSF48179">
    <property type="entry name" value="6-phosphogluconate dehydrogenase C-terminal domain-like"/>
    <property type="match status" value="2"/>
</dbReference>
<evidence type="ECO:0000256" key="6">
    <source>
        <dbReference type="ARBA" id="ARBA00022832"/>
    </source>
</evidence>
<sequence>MAPRTIDTVTVLGAGSMGHGIAEVAAIAGYDVRLRDIEEDLVRDGYDQIEWSLEKLAEGGHLGDQTVERVLERVVPVVEMDRAVEDTDLVIEAVPERMEIKEAVYGELEEHAPDDAIFASNTSSLSITDLASNTTRPAKFCGLHFFNPPVRMELVEVVSGAETDEETLDAAVEFVRSIEKTPILVSKDSPGFIVNRILVPLLNEAAWLVDDGTATIETVDSSAKFDLGLPMGAFELADQIGVDVILDVVEHLHATLGDPYEPSPLLVEQVDSGAFGKKTGEGFYEYEDGGAEIPPDSGDEAVERRLVAVMANEAAKLIENDVADAETIDEAVTLGGGFPTGPCRLADEYDLAELESTLESAREGAGHPRYEPTSYLRERAVEGGFLDDDDGFETIRVDHPAEDVGRISIDRPNRMNTITPTVLAELETAVDSLVEEGARSLLIDGEGDRAFSAGAEVQSVVDESDPVASIEVSKRGQRVFGKLESCDVPVVAAIDGFCLGGGMELATCADLRIASERSTFGQPEHDLGLLPGWGGTQRLSHLLGESRAKEIIFTADNYDAETMERYGFVNELVGSDELDDRAIERAESLAGGPSIAQRFTKRAMAAGRRDIDAGLEIEAQAFGHLMTTDDLTEGIAAFRNDRDPEFTGK</sequence>
<dbReference type="InterPro" id="IPR036291">
    <property type="entry name" value="NAD(P)-bd_dom_sf"/>
</dbReference>
<dbReference type="Pfam" id="PF00725">
    <property type="entry name" value="3HCDH"/>
    <property type="match status" value="2"/>
</dbReference>
<keyword evidence="10" id="KW-0456">Lyase</keyword>
<reference evidence="15 16" key="1">
    <citation type="journal article" date="2010" name="Stand. Genomic Sci.">
        <title>Complete genome sequence of Haloterrigena turkmenica type strain (4k).</title>
        <authorList>
            <person name="Saunders E."/>
            <person name="Tindall B.J."/>
            <person name="Fahnrich R."/>
            <person name="Lapidus A."/>
            <person name="Copeland A."/>
            <person name="Del Rio T.G."/>
            <person name="Lucas S."/>
            <person name="Chen F."/>
            <person name="Tice H."/>
            <person name="Cheng J.F."/>
            <person name="Han C."/>
            <person name="Detter J.C."/>
            <person name="Bruce D."/>
            <person name="Goodwin L."/>
            <person name="Chain P."/>
            <person name="Pitluck S."/>
            <person name="Pati A."/>
            <person name="Ivanova N."/>
            <person name="Mavromatis K."/>
            <person name="Chen A."/>
            <person name="Palaniappan K."/>
            <person name="Land M."/>
            <person name="Hauser L."/>
            <person name="Chang Y.J."/>
            <person name="Jeffries C.D."/>
            <person name="Brettin T."/>
            <person name="Rohde M."/>
            <person name="Goker M."/>
            <person name="Bristow J."/>
            <person name="Eisen J.A."/>
            <person name="Markowitz V."/>
            <person name="Hugenholtz P."/>
            <person name="Klenk H.P."/>
            <person name="Kyrpides N.C."/>
        </authorList>
    </citation>
    <scope>NUCLEOTIDE SEQUENCE [LARGE SCALE GENOMIC DNA]</scope>
    <source>
        <strain evidence="16">ATCC 51198 / DSM 5511 / JCM 9101 / NCIMB 13204 / VKM B-1734 / 4k</strain>
    </source>
</reference>
<evidence type="ECO:0000313" key="15">
    <source>
        <dbReference type="EMBL" id="ADB62659.1"/>
    </source>
</evidence>
<dbReference type="AlphaFoldDB" id="D2RZW2"/>
<evidence type="ECO:0000259" key="14">
    <source>
        <dbReference type="Pfam" id="PF02737"/>
    </source>
</evidence>
<dbReference type="GeneID" id="8744425"/>
<dbReference type="Gene3D" id="3.90.226.10">
    <property type="entry name" value="2-enoyl-CoA Hydratase, Chain A, domain 1"/>
    <property type="match status" value="1"/>
</dbReference>
<keyword evidence="8" id="KW-0520">NAD</keyword>
<evidence type="ECO:0000256" key="3">
    <source>
        <dbReference type="ARBA" id="ARBA00008750"/>
    </source>
</evidence>
<dbReference type="InterPro" id="IPR018376">
    <property type="entry name" value="Enoyl-CoA_hyd/isom_CS"/>
</dbReference>
<dbReference type="InterPro" id="IPR006108">
    <property type="entry name" value="3HC_DH_C"/>
</dbReference>
<dbReference type="GO" id="GO:0070403">
    <property type="term" value="F:NAD+ binding"/>
    <property type="evidence" value="ECO:0007669"/>
    <property type="project" value="InterPro"/>
</dbReference>
<dbReference type="OrthoDB" id="51300at2157"/>
<feature type="domain" description="3-hydroxyacyl-CoA dehydrogenase C-terminal" evidence="13">
    <location>
        <begin position="191"/>
        <end position="286"/>
    </location>
</feature>
<gene>
    <name evidence="15" type="ordered locus">Htur_3797</name>
</gene>
<proteinExistence type="inferred from homology"/>
<dbReference type="InterPro" id="IPR029045">
    <property type="entry name" value="ClpP/crotonase-like_dom_sf"/>
</dbReference>
<keyword evidence="6" id="KW-0276">Fatty acid metabolism</keyword>
<feature type="domain" description="3-hydroxyacyl-CoA dehydrogenase NAD binding" evidence="14">
    <location>
        <begin position="8"/>
        <end position="188"/>
    </location>
</feature>
<keyword evidence="15" id="KW-0614">Plasmid</keyword>
<dbReference type="InterPro" id="IPR006180">
    <property type="entry name" value="3-OHacyl-CoA_DH_CS"/>
</dbReference>
<comment type="similarity">
    <text evidence="2">In the central section; belongs to the 3-hydroxyacyl-CoA dehydrogenase family.</text>
</comment>
<dbReference type="Proteomes" id="UP000001903">
    <property type="component" value="Plasmid pHTUR01"/>
</dbReference>
<evidence type="ECO:0000256" key="7">
    <source>
        <dbReference type="ARBA" id="ARBA00023002"/>
    </source>
</evidence>
<comment type="similarity">
    <text evidence="4">Belongs to the 3-hydroxyacyl-CoA dehydrogenase family.</text>
</comment>
<evidence type="ECO:0000256" key="2">
    <source>
        <dbReference type="ARBA" id="ARBA00007005"/>
    </source>
</evidence>
<keyword evidence="7" id="KW-0560">Oxidoreductase</keyword>
<dbReference type="EMBL" id="CP001861">
    <property type="protein sequence ID" value="ADB62659.1"/>
    <property type="molecule type" value="Genomic_DNA"/>
</dbReference>
<evidence type="ECO:0000256" key="4">
    <source>
        <dbReference type="ARBA" id="ARBA00009463"/>
    </source>
</evidence>
<dbReference type="GO" id="GO:0016509">
    <property type="term" value="F:long-chain (3S)-3-hydroxyacyl-CoA dehydrogenase (NAD+) activity"/>
    <property type="evidence" value="ECO:0007669"/>
    <property type="project" value="TreeGrafter"/>
</dbReference>
<dbReference type="PROSITE" id="PS00166">
    <property type="entry name" value="ENOYL_COA_HYDRATASE"/>
    <property type="match status" value="1"/>
</dbReference>
<dbReference type="EC" id="4.2.1.17" evidence="5"/>
<comment type="similarity">
    <text evidence="3">In the N-terminal section; belongs to the enoyl-CoA hydratase/isomerase family.</text>
</comment>
<evidence type="ECO:0000256" key="12">
    <source>
        <dbReference type="RuleBase" id="RU003707"/>
    </source>
</evidence>
<dbReference type="InterPro" id="IPR014748">
    <property type="entry name" value="Enoyl-CoA_hydra_C"/>
</dbReference>
<dbReference type="HOGENOM" id="CLU_010448_2_1_2"/>
<evidence type="ECO:0000259" key="13">
    <source>
        <dbReference type="Pfam" id="PF00725"/>
    </source>
</evidence>
<dbReference type="PANTHER" id="PTHR43612">
    <property type="entry name" value="TRIFUNCTIONAL ENZYME SUBUNIT ALPHA"/>
    <property type="match status" value="1"/>
</dbReference>
<keyword evidence="16" id="KW-1185">Reference proteome</keyword>
<dbReference type="KEGG" id="htu:Htur_3797"/>
<dbReference type="CDD" id="cd06558">
    <property type="entry name" value="crotonase-like"/>
    <property type="match status" value="1"/>
</dbReference>
<evidence type="ECO:0000256" key="11">
    <source>
        <dbReference type="ARBA" id="ARBA00023268"/>
    </source>
</evidence>
<evidence type="ECO:0000256" key="5">
    <source>
        <dbReference type="ARBA" id="ARBA00012076"/>
    </source>
</evidence>
<keyword evidence="11" id="KW-0511">Multifunctional enzyme</keyword>
<dbReference type="PANTHER" id="PTHR43612:SF3">
    <property type="entry name" value="TRIFUNCTIONAL ENZYME SUBUNIT ALPHA, MITOCHONDRIAL"/>
    <property type="match status" value="1"/>
</dbReference>
<evidence type="ECO:0000256" key="8">
    <source>
        <dbReference type="ARBA" id="ARBA00023027"/>
    </source>
</evidence>
<protein>
    <recommendedName>
        <fullName evidence="5">enoyl-CoA hydratase</fullName>
        <ecNumber evidence="5">4.2.1.17</ecNumber>
    </recommendedName>
</protein>
<keyword evidence="9" id="KW-0443">Lipid metabolism</keyword>
<comment type="similarity">
    <text evidence="12">Belongs to the enoyl-CoA hydratase/isomerase family.</text>
</comment>
<evidence type="ECO:0000313" key="16">
    <source>
        <dbReference type="Proteomes" id="UP000001903"/>
    </source>
</evidence>
<dbReference type="SUPFAM" id="SSF51735">
    <property type="entry name" value="NAD(P)-binding Rossmann-fold domains"/>
    <property type="match status" value="1"/>
</dbReference>
<dbReference type="Gene3D" id="1.10.12.10">
    <property type="entry name" value="Lyase 2-enoyl-coa Hydratase, Chain A, domain 2"/>
    <property type="match status" value="1"/>
</dbReference>
<name>D2RZW2_HALTV</name>
<dbReference type="InterPro" id="IPR001753">
    <property type="entry name" value="Enoyl-CoA_hydra/iso"/>
</dbReference>
<dbReference type="GO" id="GO:0006635">
    <property type="term" value="P:fatty acid beta-oxidation"/>
    <property type="evidence" value="ECO:0007669"/>
    <property type="project" value="UniProtKB-UniPathway"/>
</dbReference>
<accession>D2RZW2</accession>
<dbReference type="GO" id="GO:0004300">
    <property type="term" value="F:enoyl-CoA hydratase activity"/>
    <property type="evidence" value="ECO:0007669"/>
    <property type="project" value="UniProtKB-EC"/>
</dbReference>